<dbReference type="EMBL" id="VJZD01000002">
    <property type="protein sequence ID" value="MPY29916.1"/>
    <property type="molecule type" value="Genomic_DNA"/>
</dbReference>
<evidence type="ECO:0000256" key="1">
    <source>
        <dbReference type="ARBA" id="ARBA00023002"/>
    </source>
</evidence>
<dbReference type="InterPro" id="IPR050791">
    <property type="entry name" value="Aldo-Keto_reductase"/>
</dbReference>
<dbReference type="Pfam" id="PF00248">
    <property type="entry name" value="Aldo_ket_red"/>
    <property type="match status" value="1"/>
</dbReference>
<dbReference type="PANTHER" id="PTHR43625">
    <property type="entry name" value="AFLATOXIN B1 ALDEHYDE REDUCTASE"/>
    <property type="match status" value="1"/>
</dbReference>
<dbReference type="GO" id="GO:0005737">
    <property type="term" value="C:cytoplasm"/>
    <property type="evidence" value="ECO:0007669"/>
    <property type="project" value="TreeGrafter"/>
</dbReference>
<feature type="domain" description="NADP-dependent oxidoreductase" evidence="2">
    <location>
        <begin position="14"/>
        <end position="310"/>
    </location>
</feature>
<evidence type="ECO:0000313" key="3">
    <source>
        <dbReference type="EMBL" id="MPY29916.1"/>
    </source>
</evidence>
<organism evidence="3 4">
    <name type="scientific">Streptomyces adustus</name>
    <dbReference type="NCBI Taxonomy" id="1609272"/>
    <lineage>
        <taxon>Bacteria</taxon>
        <taxon>Bacillati</taxon>
        <taxon>Actinomycetota</taxon>
        <taxon>Actinomycetes</taxon>
        <taxon>Kitasatosporales</taxon>
        <taxon>Streptomycetaceae</taxon>
        <taxon>Streptomyces</taxon>
    </lineage>
</organism>
<dbReference type="InterPro" id="IPR036812">
    <property type="entry name" value="NAD(P)_OxRdtase_dom_sf"/>
</dbReference>
<evidence type="ECO:0000313" key="4">
    <source>
        <dbReference type="Proteomes" id="UP000325849"/>
    </source>
</evidence>
<accession>A0A5N8V4V5</accession>
<dbReference type="AlphaFoldDB" id="A0A5N8V4V5"/>
<name>A0A5N8V4V5_9ACTN</name>
<dbReference type="Proteomes" id="UP000325849">
    <property type="component" value="Unassembled WGS sequence"/>
</dbReference>
<comment type="caution">
    <text evidence="3">The sequence shown here is derived from an EMBL/GenBank/DDBJ whole genome shotgun (WGS) entry which is preliminary data.</text>
</comment>
<evidence type="ECO:0000259" key="2">
    <source>
        <dbReference type="Pfam" id="PF00248"/>
    </source>
</evidence>
<protein>
    <submittedName>
        <fullName evidence="3">Aldo/keto reductase</fullName>
    </submittedName>
</protein>
<keyword evidence="1" id="KW-0560">Oxidoreductase</keyword>
<dbReference type="OrthoDB" id="9768793at2"/>
<gene>
    <name evidence="3" type="ORF">FNH09_00775</name>
</gene>
<keyword evidence="4" id="KW-1185">Reference proteome</keyword>
<dbReference type="SUPFAM" id="SSF51430">
    <property type="entry name" value="NAD(P)-linked oxidoreductase"/>
    <property type="match status" value="1"/>
</dbReference>
<proteinExistence type="predicted"/>
<reference evidence="3 4" key="1">
    <citation type="submission" date="2019-07" db="EMBL/GenBank/DDBJ databases">
        <title>New species of Amycolatopsis and Streptomyces.</title>
        <authorList>
            <person name="Duangmal K."/>
            <person name="Teo W.F.A."/>
            <person name="Lipun K."/>
        </authorList>
    </citation>
    <scope>NUCLEOTIDE SEQUENCE [LARGE SCALE GENOMIC DNA]</scope>
    <source>
        <strain evidence="3 4">NBRC 109810</strain>
    </source>
</reference>
<dbReference type="Gene3D" id="3.20.20.100">
    <property type="entry name" value="NADP-dependent oxidoreductase domain"/>
    <property type="match status" value="1"/>
</dbReference>
<dbReference type="GO" id="GO:0016491">
    <property type="term" value="F:oxidoreductase activity"/>
    <property type="evidence" value="ECO:0007669"/>
    <property type="project" value="UniProtKB-KW"/>
</dbReference>
<dbReference type="PANTHER" id="PTHR43625:SF40">
    <property type="entry name" value="ALDO-KETO REDUCTASE YAKC [NADP(+)]"/>
    <property type="match status" value="1"/>
</dbReference>
<sequence>MRSLGNTGIKIGSVGLGCMGMSWLYQESARDDERSVRVINEALDLGGNLLDTADLYGAGHNETLLGKAIAGRRDEVVVATKFGIVLEDLQQRTAHRDNSPSYVRTAVEASLRRLGVDVIDLYYVHRIDPAVPLAETWGVMAELVAEGKVRWLGLSEATVAQARAAHEIHPVTAVQSELSLWTRDALEGEEGGIVGWCESAGASFIPFAPLGRGFLTGTLHAGQFEDSDFRTANPRFHRAAMEANQRIVDGIREVADRRSVTPAQIAIAWTLAQGERVVPIPGTKNPRYLRENLAAAEVHLAAEDLAALAALPTAVGSRY</sequence>
<dbReference type="InterPro" id="IPR023210">
    <property type="entry name" value="NADP_OxRdtase_dom"/>
</dbReference>